<evidence type="ECO:0000313" key="1">
    <source>
        <dbReference type="EMBL" id="MCJ8732206.1"/>
    </source>
</evidence>
<dbReference type="Proteomes" id="UP000830395">
    <property type="component" value="Chromosome 5"/>
</dbReference>
<sequence>MESKGASGSKKLPGFPHSSLHLLPQLPLVRAKPKWQNAKPSFVLLGQSENTDHAVSTRISSKGQCIPF</sequence>
<organism evidence="1 2">
    <name type="scientific">Pangasius djambal</name>
    <dbReference type="NCBI Taxonomy" id="1691987"/>
    <lineage>
        <taxon>Eukaryota</taxon>
        <taxon>Metazoa</taxon>
        <taxon>Chordata</taxon>
        <taxon>Craniata</taxon>
        <taxon>Vertebrata</taxon>
        <taxon>Euteleostomi</taxon>
        <taxon>Actinopterygii</taxon>
        <taxon>Neopterygii</taxon>
        <taxon>Teleostei</taxon>
        <taxon>Ostariophysi</taxon>
        <taxon>Siluriformes</taxon>
        <taxon>Pangasiidae</taxon>
        <taxon>Pangasius</taxon>
    </lineage>
</organism>
<proteinExistence type="predicted"/>
<comment type="caution">
    <text evidence="1">The sequence shown here is derived from an EMBL/GenBank/DDBJ whole genome shotgun (WGS) entry which is preliminary data.</text>
</comment>
<dbReference type="EMBL" id="CM040979">
    <property type="protein sequence ID" value="MCJ8732206.1"/>
    <property type="molecule type" value="Genomic_DNA"/>
</dbReference>
<evidence type="ECO:0000313" key="2">
    <source>
        <dbReference type="Proteomes" id="UP000830395"/>
    </source>
</evidence>
<accession>A0ACC5YAS4</accession>
<name>A0ACC5YAS4_9TELE</name>
<gene>
    <name evidence="1" type="ORF">PDJAM_G00208560</name>
</gene>
<reference evidence="1" key="1">
    <citation type="submission" date="2020-02" db="EMBL/GenBank/DDBJ databases">
        <title>Genome sequencing of the panga catfish, Pangasius djambal.</title>
        <authorList>
            <person name="Wen M."/>
            <person name="Zahm M."/>
            <person name="Roques C."/>
            <person name="Cabau C."/>
            <person name="Klopp C."/>
            <person name="Donnadieu C."/>
            <person name="Jouanno E."/>
            <person name="Avarre J.-C."/>
            <person name="Campet M."/>
            <person name="Ha T."/>
            <person name="Dugue R."/>
            <person name="Lampietro C."/>
            <person name="Louis A."/>
            <person name="Herpin A."/>
            <person name="Echchiki A."/>
            <person name="Berthelot C."/>
            <person name="Parey E."/>
            <person name="Roest-Crollius H."/>
            <person name="Braasch I."/>
            <person name="Postlethwait J.H."/>
            <person name="Bobe J."/>
            <person name="Montfort J."/>
            <person name="Bouchez O."/>
            <person name="Begum T."/>
            <person name="Schartl M."/>
            <person name="Gustiano R."/>
            <person name="Guiguen Y."/>
        </authorList>
    </citation>
    <scope>NUCLEOTIDE SEQUENCE</scope>
    <source>
        <strain evidence="1">Pdj_M5554</strain>
    </source>
</reference>
<protein>
    <submittedName>
        <fullName evidence="1">Uncharacterized protein</fullName>
    </submittedName>
</protein>
<keyword evidence="2" id="KW-1185">Reference proteome</keyword>